<feature type="domain" description="Carboxylesterase type B" evidence="6">
    <location>
        <begin position="52"/>
        <end position="547"/>
    </location>
</feature>
<dbReference type="Proteomes" id="UP001152798">
    <property type="component" value="Chromosome 7"/>
</dbReference>
<accession>A0A9P0HTH6</accession>
<dbReference type="InterPro" id="IPR019826">
    <property type="entry name" value="Carboxylesterase_B_AS"/>
</dbReference>
<evidence type="ECO:0000313" key="8">
    <source>
        <dbReference type="Proteomes" id="UP001152798"/>
    </source>
</evidence>
<dbReference type="InterPro" id="IPR029058">
    <property type="entry name" value="AB_hydrolase_fold"/>
</dbReference>
<evidence type="ECO:0000256" key="3">
    <source>
        <dbReference type="ARBA" id="ARBA00022801"/>
    </source>
</evidence>
<reference evidence="7" key="1">
    <citation type="submission" date="2022-01" db="EMBL/GenBank/DDBJ databases">
        <authorList>
            <person name="King R."/>
        </authorList>
    </citation>
    <scope>NUCLEOTIDE SEQUENCE</scope>
</reference>
<dbReference type="EMBL" id="OV725083">
    <property type="protein sequence ID" value="CAH1407387.1"/>
    <property type="molecule type" value="Genomic_DNA"/>
</dbReference>
<dbReference type="InterPro" id="IPR002018">
    <property type="entry name" value="CarbesteraseB"/>
</dbReference>
<dbReference type="EC" id="3.1.1.-" evidence="5"/>
<dbReference type="SUPFAM" id="SSF53474">
    <property type="entry name" value="alpha/beta-Hydrolases"/>
    <property type="match status" value="1"/>
</dbReference>
<evidence type="ECO:0000259" key="6">
    <source>
        <dbReference type="Pfam" id="PF00135"/>
    </source>
</evidence>
<dbReference type="PROSITE" id="PS00122">
    <property type="entry name" value="CARBOXYLESTERASE_B_1"/>
    <property type="match status" value="1"/>
</dbReference>
<evidence type="ECO:0000256" key="1">
    <source>
        <dbReference type="ARBA" id="ARBA00005964"/>
    </source>
</evidence>
<gene>
    <name evidence="7" type="ORF">NEZAVI_LOCUS15107</name>
</gene>
<organism evidence="7 8">
    <name type="scientific">Nezara viridula</name>
    <name type="common">Southern green stink bug</name>
    <name type="synonym">Cimex viridulus</name>
    <dbReference type="NCBI Taxonomy" id="85310"/>
    <lineage>
        <taxon>Eukaryota</taxon>
        <taxon>Metazoa</taxon>
        <taxon>Ecdysozoa</taxon>
        <taxon>Arthropoda</taxon>
        <taxon>Hexapoda</taxon>
        <taxon>Insecta</taxon>
        <taxon>Pterygota</taxon>
        <taxon>Neoptera</taxon>
        <taxon>Paraneoptera</taxon>
        <taxon>Hemiptera</taxon>
        <taxon>Heteroptera</taxon>
        <taxon>Panheteroptera</taxon>
        <taxon>Pentatomomorpha</taxon>
        <taxon>Pentatomoidea</taxon>
        <taxon>Pentatomidae</taxon>
        <taxon>Pentatominae</taxon>
        <taxon>Nezara</taxon>
    </lineage>
</organism>
<protein>
    <recommendedName>
        <fullName evidence="5">Carboxylic ester hydrolase</fullName>
        <ecNumber evidence="5">3.1.1.-</ecNumber>
    </recommendedName>
</protein>
<evidence type="ECO:0000313" key="7">
    <source>
        <dbReference type="EMBL" id="CAH1407387.1"/>
    </source>
</evidence>
<proteinExistence type="inferred from homology"/>
<comment type="similarity">
    <text evidence="1 5">Belongs to the type-B carboxylesterase/lipase family.</text>
</comment>
<keyword evidence="8" id="KW-1185">Reference proteome</keyword>
<evidence type="ECO:0000256" key="2">
    <source>
        <dbReference type="ARBA" id="ARBA00022487"/>
    </source>
</evidence>
<dbReference type="Pfam" id="PF00135">
    <property type="entry name" value="COesterase"/>
    <property type="match status" value="1"/>
</dbReference>
<keyword evidence="4" id="KW-0325">Glycoprotein</keyword>
<dbReference type="OrthoDB" id="6846267at2759"/>
<dbReference type="GO" id="GO:0052689">
    <property type="term" value="F:carboxylic ester hydrolase activity"/>
    <property type="evidence" value="ECO:0007669"/>
    <property type="project" value="UniProtKB-KW"/>
</dbReference>
<evidence type="ECO:0000256" key="4">
    <source>
        <dbReference type="ARBA" id="ARBA00023180"/>
    </source>
</evidence>
<evidence type="ECO:0000256" key="5">
    <source>
        <dbReference type="RuleBase" id="RU361235"/>
    </source>
</evidence>
<keyword evidence="3 5" id="KW-0378">Hydrolase</keyword>
<dbReference type="Gene3D" id="3.40.50.1820">
    <property type="entry name" value="alpha/beta hydrolase"/>
    <property type="match status" value="1"/>
</dbReference>
<sequence length="573" mass="64849">MYYHGSRIIHRRLSFAFDTAFSCWCTARSTMYLLLCVTFLSIGGTLSEPPLAVVKEGTLRGTYMKTLGGKEIAAFLGVPYAAPPVRFQSPSPPRKWEGIRNATEPKSDCLHYTELGLYVLGSEDCLYAYVYAPKDFNETKTLKDVIIYIHGGGFSCMLGHYGPRYILDHDVVYVFFTYRLGPLGFLSTGDTVIPGNFGLKDQNMLLKWVSHNIKAFGGNSNSVTLTGTSAGGASVHYHMLSPMSKGLIHRAFSMSGTVLDPWTKTENFKERASKLAQLLNCPSANSTEFHDCLMKKEGQEIVSKMKDFHTWIYYPFTVFGPVVEVEHPDAFISKPPIEIIKNKEAQEVPWFTTLTSEEGLYPVADFIANKTALKYLDDHWNEIAPSLLDYGHLFEEYVSNEISRKIRNEYFGNGSILKNEKALIDVCSDRHFVLGTVDAAKLHAKYYKSPVYSYLFSYRGKNSVSGYVSKSNNNWGVCHADDTGYMFHNEMINTEEIANDRKMIAVMTRVLVNFAKNGAPQMDDNLLWPEVDDVEDTFTYVNIKNHTYNILERNSLLGRPNFWDLLGFKKKEI</sequence>
<dbReference type="PANTHER" id="PTHR11559">
    <property type="entry name" value="CARBOXYLESTERASE"/>
    <property type="match status" value="1"/>
</dbReference>
<keyword evidence="2" id="KW-0719">Serine esterase</keyword>
<dbReference type="InterPro" id="IPR050309">
    <property type="entry name" value="Type-B_Carboxylest/Lipase"/>
</dbReference>
<name>A0A9P0HTH6_NEZVI</name>
<dbReference type="AlphaFoldDB" id="A0A9P0HTH6"/>